<protein>
    <recommendedName>
        <fullName evidence="3">phospholipase D</fullName>
        <ecNumber evidence="3">3.1.4.4</ecNumber>
    </recommendedName>
</protein>
<evidence type="ECO:0000313" key="10">
    <source>
        <dbReference type="Proteomes" id="UP001183629"/>
    </source>
</evidence>
<evidence type="ECO:0000313" key="9">
    <source>
        <dbReference type="EMBL" id="MDR7326022.1"/>
    </source>
</evidence>
<dbReference type="SUPFAM" id="SSF56024">
    <property type="entry name" value="Phospholipase D/nuclease"/>
    <property type="match status" value="2"/>
</dbReference>
<evidence type="ECO:0000256" key="7">
    <source>
        <dbReference type="SAM" id="SignalP"/>
    </source>
</evidence>
<dbReference type="PANTHER" id="PTHR43856">
    <property type="entry name" value="CARDIOLIPIN HYDROLASE"/>
    <property type="match status" value="1"/>
</dbReference>
<dbReference type="InterPro" id="IPR025202">
    <property type="entry name" value="PLD-like_dom"/>
</dbReference>
<sequence length="401" mass="43603">MPFTRLIAAGAAAIVGAMTGAVVIAGPASAAVTEGAVFNNPHVAGEQYRVRDHIRGLIDGAAAGSTIHVAIYNFNEQTVANNLIAAKDRGVNIKFVVNYDASLTDAVVSLKNKLGTNVAAASYVSVCTQNAACVGTAGTPIMHNKFWLFSSTNGSSNVVVQSSANITPSNSTKYWNNAVTLVGNTGLYNAYVKYHGDLANKRKNSNYYHTELNGNVRSYFFPRAGDSTSTDLIYNMLNENVTCEGNTTVGTSVEHRTIIRVGMFYFSRVEVAEKLRDLADKKCWIDVIYTETGASGNVPAALRNHPRIALYQVPDSTAHPYVLHSKYLLIEGTYLDQKDSKWVLTGSHNYTYPALRENDEAMLRIESNAIHDQYRANFRTIRDTAIADPASPPAVDFKNGN</sequence>
<dbReference type="AlphaFoldDB" id="A0AAE4CW15"/>
<reference evidence="9 10" key="1">
    <citation type="submission" date="2023-07" db="EMBL/GenBank/DDBJ databases">
        <title>Sequencing the genomes of 1000 actinobacteria strains.</title>
        <authorList>
            <person name="Klenk H.-P."/>
        </authorList>
    </citation>
    <scope>NUCLEOTIDE SEQUENCE [LARGE SCALE GENOMIC DNA]</scope>
    <source>
        <strain evidence="9 10">DSM 44711</strain>
    </source>
</reference>
<evidence type="ECO:0000256" key="3">
    <source>
        <dbReference type="ARBA" id="ARBA00012027"/>
    </source>
</evidence>
<feature type="domain" description="Phospholipase D-like" evidence="8">
    <location>
        <begin position="258"/>
        <end position="380"/>
    </location>
</feature>
<keyword evidence="5" id="KW-0442">Lipid degradation</keyword>
<gene>
    <name evidence="9" type="ORF">J2S44_006272</name>
</gene>
<organism evidence="9 10">
    <name type="scientific">Catenuloplanes niger</name>
    <dbReference type="NCBI Taxonomy" id="587534"/>
    <lineage>
        <taxon>Bacteria</taxon>
        <taxon>Bacillati</taxon>
        <taxon>Actinomycetota</taxon>
        <taxon>Actinomycetes</taxon>
        <taxon>Micromonosporales</taxon>
        <taxon>Micromonosporaceae</taxon>
        <taxon>Catenuloplanes</taxon>
    </lineage>
</organism>
<dbReference type="Proteomes" id="UP001183629">
    <property type="component" value="Unassembled WGS sequence"/>
</dbReference>
<dbReference type="RefSeq" id="WP_310421213.1">
    <property type="nucleotide sequence ID" value="NZ_JAVDYC010000001.1"/>
</dbReference>
<evidence type="ECO:0000256" key="6">
    <source>
        <dbReference type="ARBA" id="ARBA00023098"/>
    </source>
</evidence>
<dbReference type="Gene3D" id="3.30.870.10">
    <property type="entry name" value="Endonuclease Chain A"/>
    <property type="match status" value="2"/>
</dbReference>
<accession>A0AAE4CW15</accession>
<dbReference type="EC" id="3.1.4.4" evidence="3"/>
<evidence type="ECO:0000256" key="4">
    <source>
        <dbReference type="ARBA" id="ARBA00022801"/>
    </source>
</evidence>
<keyword evidence="6" id="KW-0443">Lipid metabolism</keyword>
<name>A0AAE4CW15_9ACTN</name>
<dbReference type="GO" id="GO:0016042">
    <property type="term" value="P:lipid catabolic process"/>
    <property type="evidence" value="ECO:0007669"/>
    <property type="project" value="UniProtKB-KW"/>
</dbReference>
<evidence type="ECO:0000259" key="8">
    <source>
        <dbReference type="Pfam" id="PF13091"/>
    </source>
</evidence>
<comment type="catalytic activity">
    <reaction evidence="1">
        <text>a 1,2-diacyl-sn-glycero-3-phosphocholine + H2O = a 1,2-diacyl-sn-glycero-3-phosphate + choline + H(+)</text>
        <dbReference type="Rhea" id="RHEA:14445"/>
        <dbReference type="ChEBI" id="CHEBI:15354"/>
        <dbReference type="ChEBI" id="CHEBI:15377"/>
        <dbReference type="ChEBI" id="CHEBI:15378"/>
        <dbReference type="ChEBI" id="CHEBI:57643"/>
        <dbReference type="ChEBI" id="CHEBI:58608"/>
        <dbReference type="EC" id="3.1.4.4"/>
    </reaction>
</comment>
<feature type="chain" id="PRO_5042157853" description="phospholipase D" evidence="7">
    <location>
        <begin position="31"/>
        <end position="401"/>
    </location>
</feature>
<dbReference type="GO" id="GO:0004630">
    <property type="term" value="F:phospholipase D activity"/>
    <property type="evidence" value="ECO:0007669"/>
    <property type="project" value="UniProtKB-EC"/>
</dbReference>
<evidence type="ECO:0000256" key="1">
    <source>
        <dbReference type="ARBA" id="ARBA00000798"/>
    </source>
</evidence>
<dbReference type="PANTHER" id="PTHR43856:SF1">
    <property type="entry name" value="MITOCHONDRIAL CARDIOLIPIN HYDROLASE"/>
    <property type="match status" value="1"/>
</dbReference>
<dbReference type="Pfam" id="PF13091">
    <property type="entry name" value="PLDc_2"/>
    <property type="match status" value="2"/>
</dbReference>
<evidence type="ECO:0000256" key="5">
    <source>
        <dbReference type="ARBA" id="ARBA00022963"/>
    </source>
</evidence>
<feature type="signal peptide" evidence="7">
    <location>
        <begin position="1"/>
        <end position="30"/>
    </location>
</feature>
<dbReference type="EMBL" id="JAVDYC010000001">
    <property type="protein sequence ID" value="MDR7326022.1"/>
    <property type="molecule type" value="Genomic_DNA"/>
</dbReference>
<comment type="caution">
    <text evidence="9">The sequence shown here is derived from an EMBL/GenBank/DDBJ whole genome shotgun (WGS) entry which is preliminary data.</text>
</comment>
<keyword evidence="4" id="KW-0378">Hydrolase</keyword>
<keyword evidence="7" id="KW-0732">Signal</keyword>
<keyword evidence="10" id="KW-1185">Reference proteome</keyword>
<comment type="similarity">
    <text evidence="2">Belongs to the phospholipase D family.</text>
</comment>
<dbReference type="GO" id="GO:0016891">
    <property type="term" value="F:RNA endonuclease activity producing 5'-phosphomonoesters, hydrolytic mechanism"/>
    <property type="evidence" value="ECO:0007669"/>
    <property type="project" value="TreeGrafter"/>
</dbReference>
<evidence type="ECO:0000256" key="2">
    <source>
        <dbReference type="ARBA" id="ARBA00008664"/>
    </source>
</evidence>
<proteinExistence type="inferred from homology"/>
<dbReference type="InterPro" id="IPR051406">
    <property type="entry name" value="PLD_domain"/>
</dbReference>
<feature type="domain" description="Phospholipase D-like" evidence="8">
    <location>
        <begin position="62"/>
        <end position="181"/>
    </location>
</feature>